<comment type="caution">
    <text evidence="13">The sequence shown here is derived from an EMBL/GenBank/DDBJ whole genome shotgun (WGS) entry which is preliminary data.</text>
</comment>
<feature type="region of interest" description="Disordered" evidence="8">
    <location>
        <begin position="1888"/>
        <end position="1910"/>
    </location>
</feature>
<evidence type="ECO:0000313" key="14">
    <source>
        <dbReference type="Proteomes" id="UP000887458"/>
    </source>
</evidence>
<feature type="region of interest" description="Disordered" evidence="8">
    <location>
        <begin position="978"/>
        <end position="1008"/>
    </location>
</feature>
<evidence type="ECO:0000256" key="7">
    <source>
        <dbReference type="PROSITE-ProRule" id="PRU00091"/>
    </source>
</evidence>
<dbReference type="Gene3D" id="2.60.40.150">
    <property type="entry name" value="C2 domain"/>
    <property type="match status" value="2"/>
</dbReference>
<feature type="region of interest" description="Disordered" evidence="8">
    <location>
        <begin position="465"/>
        <end position="499"/>
    </location>
</feature>
<name>A0ABQ8JKM6_DERPT</name>
<evidence type="ECO:0000259" key="11">
    <source>
        <dbReference type="PROSITE" id="PS50178"/>
    </source>
</evidence>
<feature type="domain" description="C2" evidence="9">
    <location>
        <begin position="1932"/>
        <end position="2050"/>
    </location>
</feature>
<feature type="compositionally biased region" description="Basic residues" evidence="8">
    <location>
        <begin position="1099"/>
        <end position="1109"/>
    </location>
</feature>
<dbReference type="InterPro" id="IPR035892">
    <property type="entry name" value="C2_domain_sf"/>
</dbReference>
<feature type="domain" description="FYVE-type" evidence="11">
    <location>
        <begin position="77"/>
        <end position="133"/>
    </location>
</feature>
<feature type="compositionally biased region" description="Basic residues" evidence="8">
    <location>
        <begin position="1130"/>
        <end position="1143"/>
    </location>
</feature>
<proteinExistence type="predicted"/>
<evidence type="ECO:0000256" key="4">
    <source>
        <dbReference type="ARBA" id="ARBA00022833"/>
    </source>
</evidence>
<evidence type="ECO:0000256" key="2">
    <source>
        <dbReference type="ARBA" id="ARBA00022737"/>
    </source>
</evidence>
<reference evidence="13 14" key="2">
    <citation type="journal article" date="2022" name="Mol. Biol. Evol.">
        <title>Comparative Genomics Reveals Insights into the Divergent Evolution of Astigmatic Mites and Household Pest Adaptations.</title>
        <authorList>
            <person name="Xiong Q."/>
            <person name="Wan A.T."/>
            <person name="Liu X."/>
            <person name="Fung C.S."/>
            <person name="Xiao X."/>
            <person name="Malainual N."/>
            <person name="Hou J."/>
            <person name="Wang L."/>
            <person name="Wang M."/>
            <person name="Yang K.Y."/>
            <person name="Cui Y."/>
            <person name="Leung E.L."/>
            <person name="Nong W."/>
            <person name="Shin S.K."/>
            <person name="Au S.W."/>
            <person name="Jeong K.Y."/>
            <person name="Chew F.T."/>
            <person name="Hui J.H."/>
            <person name="Leung T.F."/>
            <person name="Tungtrongchitr A."/>
            <person name="Zhong N."/>
            <person name="Liu Z."/>
            <person name="Tsui S.K."/>
        </authorList>
    </citation>
    <scope>NUCLEOTIDE SEQUENCE [LARGE SCALE GENOMIC DNA]</scope>
    <source>
        <strain evidence="13">Derp</strain>
    </source>
</reference>
<keyword evidence="2" id="KW-0677">Repeat</keyword>
<feature type="compositionally biased region" description="Low complexity" evidence="8">
    <location>
        <begin position="978"/>
        <end position="998"/>
    </location>
</feature>
<dbReference type="CDD" id="cd06714">
    <property type="entry name" value="PDZ_RIM-like"/>
    <property type="match status" value="1"/>
</dbReference>
<feature type="region of interest" description="Disordered" evidence="8">
    <location>
        <begin position="560"/>
        <end position="584"/>
    </location>
</feature>
<feature type="domain" description="PDZ" evidence="10">
    <location>
        <begin position="636"/>
        <end position="716"/>
    </location>
</feature>
<feature type="compositionally biased region" description="Basic residues" evidence="8">
    <location>
        <begin position="1566"/>
        <end position="1577"/>
    </location>
</feature>
<keyword evidence="14" id="KW-1185">Reference proteome</keyword>
<feature type="region of interest" description="Disordered" evidence="8">
    <location>
        <begin position="1709"/>
        <end position="1754"/>
    </location>
</feature>
<feature type="compositionally biased region" description="Low complexity" evidence="8">
    <location>
        <begin position="377"/>
        <end position="396"/>
    </location>
</feature>
<evidence type="ECO:0000256" key="1">
    <source>
        <dbReference type="ARBA" id="ARBA00022723"/>
    </source>
</evidence>
<dbReference type="Pfam" id="PF17820">
    <property type="entry name" value="PDZ_6"/>
    <property type="match status" value="1"/>
</dbReference>
<accession>A0ABQ8JKM6</accession>
<dbReference type="InterPro" id="IPR000008">
    <property type="entry name" value="C2_dom"/>
</dbReference>
<evidence type="ECO:0000259" key="10">
    <source>
        <dbReference type="PROSITE" id="PS50106"/>
    </source>
</evidence>
<feature type="compositionally biased region" description="Basic residues" evidence="8">
    <location>
        <begin position="1455"/>
        <end position="1466"/>
    </location>
</feature>
<keyword evidence="1" id="KW-0479">Metal-binding</keyword>
<feature type="domain" description="C2" evidence="9">
    <location>
        <begin position="827"/>
        <end position="948"/>
    </location>
</feature>
<feature type="region of interest" description="Disordered" evidence="8">
    <location>
        <begin position="1405"/>
        <end position="1678"/>
    </location>
</feature>
<dbReference type="InterPro" id="IPR017455">
    <property type="entry name" value="Znf_FYVE-rel"/>
</dbReference>
<feature type="compositionally biased region" description="Basic and acidic residues" evidence="8">
    <location>
        <begin position="1654"/>
        <end position="1664"/>
    </location>
</feature>
<feature type="compositionally biased region" description="Low complexity" evidence="8">
    <location>
        <begin position="1490"/>
        <end position="1503"/>
    </location>
</feature>
<evidence type="ECO:0000256" key="5">
    <source>
        <dbReference type="ARBA" id="ARBA00023018"/>
    </source>
</evidence>
<dbReference type="PANTHER" id="PTHR12157:SF21">
    <property type="entry name" value="RAB3 INTERACTING MOLECULE, ISOFORM F"/>
    <property type="match status" value="1"/>
</dbReference>
<dbReference type="Pfam" id="PF22601">
    <property type="entry name" value="RIM2a_ZnF"/>
    <property type="match status" value="1"/>
</dbReference>
<evidence type="ECO:0000256" key="8">
    <source>
        <dbReference type="SAM" id="MobiDB-lite"/>
    </source>
</evidence>
<gene>
    <name evidence="13" type="primary">unc-10</name>
    <name evidence="13" type="ORF">DERP_007759</name>
</gene>
<dbReference type="PROSITE" id="PS50916">
    <property type="entry name" value="RABBD"/>
    <property type="match status" value="1"/>
</dbReference>
<dbReference type="InterPro" id="IPR039032">
    <property type="entry name" value="Rim-like"/>
</dbReference>
<dbReference type="SMART" id="SM00239">
    <property type="entry name" value="C2"/>
    <property type="match status" value="2"/>
</dbReference>
<feature type="compositionally biased region" description="Polar residues" evidence="8">
    <location>
        <begin position="1731"/>
        <end position="1750"/>
    </location>
</feature>
<dbReference type="PANTHER" id="PTHR12157">
    <property type="entry name" value="REGULATING SYNAPTIC MEMBRANE EXOCYTOSIS PROTEIN"/>
    <property type="match status" value="1"/>
</dbReference>
<dbReference type="Pfam" id="PF00168">
    <property type="entry name" value="C2"/>
    <property type="match status" value="2"/>
</dbReference>
<feature type="compositionally biased region" description="Basic and acidic residues" evidence="8">
    <location>
        <begin position="1416"/>
        <end position="1425"/>
    </location>
</feature>
<feature type="compositionally biased region" description="Basic and acidic residues" evidence="8">
    <location>
        <begin position="362"/>
        <end position="374"/>
    </location>
</feature>
<feature type="compositionally biased region" description="Acidic residues" evidence="8">
    <location>
        <begin position="1434"/>
        <end position="1450"/>
    </location>
</feature>
<feature type="compositionally biased region" description="Polar residues" evidence="8">
    <location>
        <begin position="1593"/>
        <end position="1605"/>
    </location>
</feature>
<evidence type="ECO:0000256" key="6">
    <source>
        <dbReference type="ARBA" id="ARBA00034103"/>
    </source>
</evidence>
<dbReference type="SUPFAM" id="SSF57903">
    <property type="entry name" value="FYVE/PHD zinc finger"/>
    <property type="match status" value="1"/>
</dbReference>
<feature type="compositionally biased region" description="Low complexity" evidence="8">
    <location>
        <begin position="1644"/>
        <end position="1653"/>
    </location>
</feature>
<comment type="subcellular location">
    <subcellularLocation>
        <location evidence="6">Synapse</location>
    </subcellularLocation>
</comment>
<organism evidence="13 14">
    <name type="scientific">Dermatophagoides pteronyssinus</name>
    <name type="common">European house dust mite</name>
    <dbReference type="NCBI Taxonomy" id="6956"/>
    <lineage>
        <taxon>Eukaryota</taxon>
        <taxon>Metazoa</taxon>
        <taxon>Ecdysozoa</taxon>
        <taxon>Arthropoda</taxon>
        <taxon>Chelicerata</taxon>
        <taxon>Arachnida</taxon>
        <taxon>Acari</taxon>
        <taxon>Acariformes</taxon>
        <taxon>Sarcoptiformes</taxon>
        <taxon>Astigmata</taxon>
        <taxon>Psoroptidia</taxon>
        <taxon>Analgoidea</taxon>
        <taxon>Pyroglyphidae</taxon>
        <taxon>Dermatophagoidinae</taxon>
        <taxon>Dermatophagoides</taxon>
    </lineage>
</organism>
<feature type="compositionally biased region" description="Low complexity" evidence="8">
    <location>
        <begin position="261"/>
        <end position="273"/>
    </location>
</feature>
<feature type="region of interest" description="Disordered" evidence="8">
    <location>
        <begin position="1094"/>
        <end position="1145"/>
    </location>
</feature>
<dbReference type="PROSITE" id="PS50106">
    <property type="entry name" value="PDZ"/>
    <property type="match status" value="1"/>
</dbReference>
<dbReference type="PROSITE" id="PS50004">
    <property type="entry name" value="C2"/>
    <property type="match status" value="2"/>
</dbReference>
<feature type="domain" description="RabBD" evidence="12">
    <location>
        <begin position="16"/>
        <end position="145"/>
    </location>
</feature>
<dbReference type="Gene3D" id="3.30.40.10">
    <property type="entry name" value="Zinc/RING finger domain, C3HC4 (zinc finger)"/>
    <property type="match status" value="1"/>
</dbReference>
<feature type="compositionally biased region" description="Gly residues" evidence="8">
    <location>
        <begin position="2070"/>
        <end position="2091"/>
    </location>
</feature>
<keyword evidence="4" id="KW-0862">Zinc</keyword>
<feature type="region of interest" description="Disordered" evidence="8">
    <location>
        <begin position="2061"/>
        <end position="2105"/>
    </location>
</feature>
<dbReference type="EMBL" id="NJHN03000034">
    <property type="protein sequence ID" value="KAH9423163.1"/>
    <property type="molecule type" value="Genomic_DNA"/>
</dbReference>
<dbReference type="SMART" id="SM00228">
    <property type="entry name" value="PDZ"/>
    <property type="match status" value="1"/>
</dbReference>
<dbReference type="InterPro" id="IPR036034">
    <property type="entry name" value="PDZ_sf"/>
</dbReference>
<dbReference type="InterPro" id="IPR054386">
    <property type="entry name" value="RIM_Znf"/>
</dbReference>
<dbReference type="InterPro" id="IPR011011">
    <property type="entry name" value="Znf_FYVE_PHD"/>
</dbReference>
<dbReference type="InterPro" id="IPR001478">
    <property type="entry name" value="PDZ"/>
</dbReference>
<dbReference type="InterPro" id="IPR041489">
    <property type="entry name" value="PDZ_6"/>
</dbReference>
<dbReference type="Gene3D" id="2.30.42.10">
    <property type="match status" value="1"/>
</dbReference>
<feature type="compositionally biased region" description="Polar residues" evidence="8">
    <location>
        <begin position="227"/>
        <end position="244"/>
    </location>
</feature>
<dbReference type="InterPro" id="IPR013083">
    <property type="entry name" value="Znf_RING/FYVE/PHD"/>
</dbReference>
<evidence type="ECO:0000259" key="12">
    <source>
        <dbReference type="PROSITE" id="PS50916"/>
    </source>
</evidence>
<feature type="compositionally biased region" description="Polar residues" evidence="8">
    <location>
        <begin position="274"/>
        <end position="284"/>
    </location>
</feature>
<protein>
    <submittedName>
        <fullName evidence="13">Rab GTPase binding</fullName>
    </submittedName>
</protein>
<feature type="compositionally biased region" description="Low complexity" evidence="8">
    <location>
        <begin position="1578"/>
        <end position="1588"/>
    </location>
</feature>
<reference evidence="13 14" key="1">
    <citation type="journal article" date="2018" name="J. Allergy Clin. Immunol.">
        <title>High-quality assembly of Dermatophagoides pteronyssinus genome and transcriptome reveals a wide range of novel allergens.</title>
        <authorList>
            <person name="Liu X.Y."/>
            <person name="Yang K.Y."/>
            <person name="Wang M.Q."/>
            <person name="Kwok J.S."/>
            <person name="Zeng X."/>
            <person name="Yang Z."/>
            <person name="Xiao X.J."/>
            <person name="Lau C.P."/>
            <person name="Li Y."/>
            <person name="Huang Z.M."/>
            <person name="Ba J.G."/>
            <person name="Yim A.K."/>
            <person name="Ouyang C.Y."/>
            <person name="Ngai S.M."/>
            <person name="Chan T.F."/>
            <person name="Leung E.L."/>
            <person name="Liu L."/>
            <person name="Liu Z.G."/>
            <person name="Tsui S.K."/>
        </authorList>
    </citation>
    <scope>NUCLEOTIDE SEQUENCE [LARGE SCALE GENOMIC DNA]</scope>
    <source>
        <strain evidence="13">Derp</strain>
    </source>
</reference>
<feature type="compositionally biased region" description="Basic residues" evidence="8">
    <location>
        <begin position="1519"/>
        <end position="1534"/>
    </location>
</feature>
<sequence>MFATTGPIITGSVGIMPDISHLSDVERPIIESVIMRQKKEEEEEAQLLRRKQDEVLLLEQSILRKRNEEQFSRQDSGDLDATCQICLKTKFADGVGHSCQYCNTRCCARCGGKVTLRSNKNIWVCILCRKKQELLIKTGQWIHSSMATRLRQLEQQTSSEIQTMTEPTSTPLFERLLHLGNTNNSGGESRPNPITGFLRRNSLGMFIPSSFSSSQSTHRQHSQDTTKTNLNIASKSTTVQQPTRHQPFLRRQLSHDPNIFSDSSAAQQQQSQSLMITQPTSSGNRGLPQMPRRRHLLPRQPSLPLSHQLPVAATASISEEFPLKQHLQQKVPLETVISEQSAMQQTHVLGQERRKLATQRQKSRELPSLDDVVHFHQQSSLQQQQKPQASSQLQLQHSAAIISGGSSSDIPHLTGYSRSYSGGDSIIPVTSSSTSVSRANLPRSLLQQGQQQKLFLSAGSLVRMDSAGSDPGDVRRPTPPPSIGAVSGGGRQLPNTSNLCNAQRPRLRDHLKMNPVYHRSFGSSSEDITDTGAGCSGVRSLTPELSTEDDFDLLDSLESSGISGGLSEQKTLPQPRRGRALPRSSVSSLKAADEILDSKTKAFLAHPITWEKSVDGTQMIGKMILKKNLLPDSGLSSSAMLGMKVVGGRIVESGRLGAIIEKVKKGSIADTIGRLRPRDEVLEWNGISLQGKTYDEVHDIIADSKHHSEIELVVARPLMDTTTTVSTTTSTATVQGAGTGFRKLPRHPLVQMAAATSRDEMLMIQQQNNRIGRRHTDVISARAQPRSLDIVVDKNSFFTRGSSLGAEFSARHMRTTPYVKVTRTPTITGRIQVKLYYDGQTLELFVTIMNAIDLSPRKTGLLRNPYCTMYLLPDQTTKTLRKTATVINTLEPMWNETFQYSPLSSNDIRTRALELTICDYDHFLSNEFLGATIIELNSSQLDDEPEWYCLSTREDLQQQLRLQWMKQYYKLIGSSGTAAETSTGTTSGVVATSTAGSGLSPPTHSAHTSISARLSDSDIASELSMDDFDSKADSWRCLLADTSQTSGGSLGSGGSGSSPPLVVATDLSTSGGCYQRGGSASTSNIVAATADSVGSPYHHQSHRLHHQQHRPGSSTGIVSHSGPTTATSIHHPHHPRGHHHHQHQIGTSLVAPTTNQSVLGSRGSRYRQLPSLSTNATSSNYPNVNVSNSNIDTSDIGIDSIGSTTMMPPSDHHLPNYHHHLMRSEFRKSSSQPSNASMQMTAQQQRSLSPPTVIGAQINYAPTSSISMATTGSSQTNNKRQLPFVPSMPTISTHLAMGSQFGGSARSLITSVQQQHQQQPYNYGPHLQQQQKSDLMSFEQHSLSGMFSDSELTIRPVFGNRPLYAHPIQSNLPTSRLFSRHLTNLLEQQHQQATSMDDIGYYKRKEQPQPQLDPSIDYRELKDYGGHGGSYQGDEADGEEEETEFDDDVDGTYRNNRHHHRYHHRKDSGQSAGGGLTGQMSSRESGVIGSMGAIATTSSSSGGPNVGSTGSAISNVPGGHHRSSIHRRNSRRKREQQQQQHRDSDDEETESSSTAAGGNNRSSQNNHHRTHHHHHQYTKQQQQQQQQRDSFDLMSQQLPPISQQKPGALISQPTARPKGSRTLSEFTGHRGQQHSAPVHPPHPSRSSLAVARSLSERSKEDKCFESSFSDVPTGGQAKSMADQIDEVMEQLNANCDFSMDDLFGATNSASTSTLNAPQIGPDGKPIKSKKQPQSGLTKKSQSASQLSVTGTKKRLGFRKNKQATSFSVHRSEEVLPDEVRHLVKQYSSLSSDGEGSVSGESSSLTAPKMIPFSRHNKQSISSGYYYGGIQRSEEILPESFISGTQGTIRAGKENLPSTMDFNIQSSFGGGGISSDVLMDSPISLSAWMPQQSRPSQSSGTVGGGGGEGEFSNFVEGLGPGQIVGRQALAASNLGDIQLSLHDRKGNLEVEVIRARGLQSKQSAKMIPAPFVKVYLFRNGKCISKAKTQMARRTLDPLFQQQLLFTDNYKGCILHVVVNGLYGRMDKKSFMGVVQIVLDDLDLSNIVIGWYKLFSESSAISLPTQSSTKSGGSGGGSGGIGNTGGTGGGSLSGGASLMSASMDSFS</sequence>
<dbReference type="SUPFAM" id="SSF49562">
    <property type="entry name" value="C2 domain (Calcium/lipid-binding domain, CaLB)"/>
    <property type="match status" value="2"/>
</dbReference>
<dbReference type="Proteomes" id="UP000887458">
    <property type="component" value="Unassembled WGS sequence"/>
</dbReference>
<dbReference type="PROSITE" id="PS50178">
    <property type="entry name" value="ZF_FYVE"/>
    <property type="match status" value="1"/>
</dbReference>
<feature type="region of interest" description="Disordered" evidence="8">
    <location>
        <begin position="208"/>
        <end position="292"/>
    </location>
</feature>
<keyword evidence="5" id="KW-0770">Synapse</keyword>
<dbReference type="SUPFAM" id="SSF50156">
    <property type="entry name" value="PDZ domain-like"/>
    <property type="match status" value="1"/>
</dbReference>
<evidence type="ECO:0000256" key="3">
    <source>
        <dbReference type="ARBA" id="ARBA00022771"/>
    </source>
</evidence>
<dbReference type="InterPro" id="IPR010911">
    <property type="entry name" value="Rab_BD"/>
</dbReference>
<evidence type="ECO:0000313" key="13">
    <source>
        <dbReference type="EMBL" id="KAH9423163.1"/>
    </source>
</evidence>
<evidence type="ECO:0000259" key="9">
    <source>
        <dbReference type="PROSITE" id="PS50004"/>
    </source>
</evidence>
<keyword evidence="3 7" id="KW-0863">Zinc-finger</keyword>
<feature type="compositionally biased region" description="Polar residues" evidence="8">
    <location>
        <begin position="1111"/>
        <end position="1128"/>
    </location>
</feature>
<feature type="region of interest" description="Disordered" evidence="8">
    <location>
        <begin position="346"/>
        <end position="396"/>
    </location>
</feature>